<dbReference type="eggNOG" id="COG4691">
    <property type="taxonomic scope" value="Bacteria"/>
</dbReference>
<keyword evidence="3" id="KW-1185">Reference proteome</keyword>
<dbReference type="Gene3D" id="1.10.1220.10">
    <property type="entry name" value="Met repressor-like"/>
    <property type="match status" value="1"/>
</dbReference>
<dbReference type="SUPFAM" id="SSF47598">
    <property type="entry name" value="Ribbon-helix-helix"/>
    <property type="match status" value="1"/>
</dbReference>
<dbReference type="Pfam" id="PF22513">
    <property type="entry name" value="FitA-like_RHH"/>
    <property type="match status" value="1"/>
</dbReference>
<evidence type="ECO:0000313" key="2">
    <source>
        <dbReference type="EMBL" id="ACK80100.1"/>
    </source>
</evidence>
<reference evidence="2 3" key="1">
    <citation type="journal article" date="2008" name="BMC Genomics">
        <title>Acidithiobacillus ferrooxidans metabolism: from genome sequence to industrial applications.</title>
        <authorList>
            <person name="Valdes J."/>
            <person name="Pedroso I."/>
            <person name="Quatrini R."/>
            <person name="Dodson R.J."/>
            <person name="Tettelin H."/>
            <person name="Blake R.II."/>
            <person name="Eisen J.A."/>
            <person name="Holmes D.S."/>
        </authorList>
    </citation>
    <scope>NUCLEOTIDE SEQUENCE [LARGE SCALE GENOMIC DNA]</scope>
    <source>
        <strain evidence="3">ATCC 23270 / DSM 14882 / CIP 104768 / NCIMB 8455</strain>
    </source>
</reference>
<dbReference type="AlphaFoldDB" id="B7J9G5"/>
<dbReference type="InterPro" id="IPR013321">
    <property type="entry name" value="Arc_rbn_hlx_hlx"/>
</dbReference>
<dbReference type="Proteomes" id="UP000001362">
    <property type="component" value="Chromosome"/>
</dbReference>
<dbReference type="InterPro" id="IPR053853">
    <property type="entry name" value="FitA-like_RHH"/>
</dbReference>
<dbReference type="STRING" id="243159.AFE_1361"/>
<dbReference type="InterPro" id="IPR010985">
    <property type="entry name" value="Ribbon_hlx_hlx"/>
</dbReference>
<gene>
    <name evidence="2" type="ordered locus">AFE_1361</name>
</gene>
<evidence type="ECO:0000259" key="1">
    <source>
        <dbReference type="Pfam" id="PF22513"/>
    </source>
</evidence>
<evidence type="ECO:0000313" key="3">
    <source>
        <dbReference type="Proteomes" id="UP000001362"/>
    </source>
</evidence>
<dbReference type="EMBL" id="CP001219">
    <property type="protein sequence ID" value="ACK80100.1"/>
    <property type="molecule type" value="Genomic_DNA"/>
</dbReference>
<sequence>MITMRSLPSMLNEVHMASLTIRNLDDGLKSMLRMQAARHGHSMEEEVRSILRQALSRPAPDTGLGQRLASRFQAVATQLPIPARSLPRTPPNWDMPA</sequence>
<protein>
    <submittedName>
        <fullName evidence="2">Plasmid stability protein, putative</fullName>
    </submittedName>
</protein>
<dbReference type="HOGENOM" id="CLU_168829_2_1_6"/>
<feature type="domain" description="Antitoxin FitA-like ribbon-helix-helix" evidence="1">
    <location>
        <begin position="17"/>
        <end position="55"/>
    </location>
</feature>
<name>B7J9G5_ACIF2</name>
<dbReference type="GO" id="GO:0006355">
    <property type="term" value="P:regulation of DNA-templated transcription"/>
    <property type="evidence" value="ECO:0007669"/>
    <property type="project" value="InterPro"/>
</dbReference>
<dbReference type="KEGG" id="afr:AFE_1361"/>
<accession>B7J9G5</accession>
<dbReference type="PaxDb" id="243159-AFE_1361"/>
<proteinExistence type="predicted"/>
<organism evidence="2 3">
    <name type="scientific">Acidithiobacillus ferrooxidans (strain ATCC 23270 / DSM 14882 / CIP 104768 / NCIMB 8455)</name>
    <name type="common">Ferrobacillus ferrooxidans (strain ATCC 23270)</name>
    <dbReference type="NCBI Taxonomy" id="243159"/>
    <lineage>
        <taxon>Bacteria</taxon>
        <taxon>Pseudomonadati</taxon>
        <taxon>Pseudomonadota</taxon>
        <taxon>Acidithiobacillia</taxon>
        <taxon>Acidithiobacillales</taxon>
        <taxon>Acidithiobacillaceae</taxon>
        <taxon>Acidithiobacillus</taxon>
    </lineage>
</organism>